<dbReference type="Proteomes" id="UP000260025">
    <property type="component" value="Unassembled WGS sequence"/>
</dbReference>
<dbReference type="Pfam" id="PF06094">
    <property type="entry name" value="GGACT"/>
    <property type="match status" value="1"/>
</dbReference>
<dbReference type="InterPro" id="IPR013024">
    <property type="entry name" value="GGCT-like"/>
</dbReference>
<accession>A0A3E2W0U5</accession>
<dbReference type="EMBL" id="QVEV01000004">
    <property type="protein sequence ID" value="RGC17569.1"/>
    <property type="molecule type" value="Genomic_DNA"/>
</dbReference>
<comment type="caution">
    <text evidence="2">The sequence shown here is derived from an EMBL/GenBank/DDBJ whole genome shotgun (WGS) entry which is preliminary data.</text>
</comment>
<dbReference type="InterPro" id="IPR036568">
    <property type="entry name" value="GGCT-like_sf"/>
</dbReference>
<dbReference type="Gene3D" id="3.10.490.10">
    <property type="entry name" value="Gamma-glutamyl cyclotransferase-like"/>
    <property type="match status" value="1"/>
</dbReference>
<dbReference type="CDD" id="cd06661">
    <property type="entry name" value="GGCT_like"/>
    <property type="match status" value="1"/>
</dbReference>
<dbReference type="InterPro" id="IPR009288">
    <property type="entry name" value="AIG2-like_dom"/>
</dbReference>
<feature type="domain" description="Gamma-glutamylcyclotransferase AIG2-like" evidence="1">
    <location>
        <begin position="3"/>
        <end position="115"/>
    </location>
</feature>
<sequence>MKLFVYGSLRMGLYNYELYLKGKSQFIGYGYVMGELYTLKERSYPALLPGNSSILGEIYEVDEAVARAIDVLEEYVPGSSENEYEKLLTHILDEQGRLLDTLPVYWYHVEKPGNRRLLNEIIQEHDFTAYCQRNID</sequence>
<evidence type="ECO:0000313" key="2">
    <source>
        <dbReference type="EMBL" id="RGC17569.1"/>
    </source>
</evidence>
<dbReference type="OrthoDB" id="8538589at2"/>
<evidence type="ECO:0000313" key="3">
    <source>
        <dbReference type="Proteomes" id="UP000260025"/>
    </source>
</evidence>
<dbReference type="SUPFAM" id="SSF110857">
    <property type="entry name" value="Gamma-glutamyl cyclotransferase-like"/>
    <property type="match status" value="1"/>
</dbReference>
<organism evidence="2 3">
    <name type="scientific">Clostridium innocuum</name>
    <dbReference type="NCBI Taxonomy" id="1522"/>
    <lineage>
        <taxon>Bacteria</taxon>
        <taxon>Bacillati</taxon>
        <taxon>Bacillota</taxon>
        <taxon>Clostridia</taxon>
        <taxon>Eubacteriales</taxon>
        <taxon>Clostridiaceae</taxon>
        <taxon>Clostridium</taxon>
    </lineage>
</organism>
<name>A0A3E2W0U5_CLOIN</name>
<evidence type="ECO:0000259" key="1">
    <source>
        <dbReference type="Pfam" id="PF06094"/>
    </source>
</evidence>
<protein>
    <submittedName>
        <fullName evidence="2">Gamma-glutamylcyclotransferase</fullName>
    </submittedName>
</protein>
<dbReference type="RefSeq" id="WP_117442149.1">
    <property type="nucleotide sequence ID" value="NZ_JAJFEN010000002.1"/>
</dbReference>
<reference evidence="2 3" key="1">
    <citation type="submission" date="2018-08" db="EMBL/GenBank/DDBJ databases">
        <title>A genome reference for cultivated species of the human gut microbiota.</title>
        <authorList>
            <person name="Zou Y."/>
            <person name="Xue W."/>
            <person name="Luo G."/>
        </authorList>
    </citation>
    <scope>NUCLEOTIDE SEQUENCE [LARGE SCALE GENOMIC DNA]</scope>
    <source>
        <strain evidence="2 3">OF01-2LB</strain>
    </source>
</reference>
<dbReference type="AlphaFoldDB" id="A0A3E2W0U5"/>
<gene>
    <name evidence="2" type="ORF">DXA38_04460</name>
</gene>
<dbReference type="GO" id="GO:0016740">
    <property type="term" value="F:transferase activity"/>
    <property type="evidence" value="ECO:0007669"/>
    <property type="project" value="UniProtKB-KW"/>
</dbReference>
<proteinExistence type="predicted"/>
<keyword evidence="2" id="KW-0808">Transferase</keyword>